<accession>A0ABX2PQQ7</accession>
<evidence type="ECO:0000313" key="2">
    <source>
        <dbReference type="EMBL" id="NVO56469.1"/>
    </source>
</evidence>
<feature type="compositionally biased region" description="Polar residues" evidence="1">
    <location>
        <begin position="269"/>
        <end position="282"/>
    </location>
</feature>
<gene>
    <name evidence="2" type="ORF">HW561_11795</name>
</gene>
<sequence length="430" mass="48259">MKFKNIQINQLIVNPNNDRHGPQGDEQAAIDWLFETLGPKMIRLAEDIAFQGEVFDPPLVKEIDGSFVVFDGNRRVACVKALSGICSVPSSYASKISSIAASNAWPKPERLPCQIETDQRVIEDIVSRRHNGTDGGRGQLRWDTRAKAHHANRIGATNQYPIAEAVEDFLHASGFPRARQIGRSTLFRLVNAKKRQERLGIYLNENGVLGLTRPKQDVLEALSRIADDIVEKRLTLKNVLNSEGVNQYMSSLGEDGLLKGENEPKKDNGTTSPKTNGTQGKTATKPRKRDFLIPKAEFEILWQPGQHKIELVWQELQFNLRFSRNPIAIAIVFRSLIELATDWAISKAKVNTNNKLAARVRSVAQHLVDAGEMEAKAFRDLERHLGDSKSPRELEALNRAIHSKTFMPSNEDLMALWAAFEDYIVKALKI</sequence>
<keyword evidence="3" id="KW-1185">Reference proteome</keyword>
<evidence type="ECO:0008006" key="4">
    <source>
        <dbReference type="Google" id="ProtNLM"/>
    </source>
</evidence>
<proteinExistence type="predicted"/>
<comment type="caution">
    <text evidence="2">The sequence shown here is derived from an EMBL/GenBank/DDBJ whole genome shotgun (WGS) entry which is preliminary data.</text>
</comment>
<evidence type="ECO:0000313" key="3">
    <source>
        <dbReference type="Proteomes" id="UP000630805"/>
    </source>
</evidence>
<evidence type="ECO:0000256" key="1">
    <source>
        <dbReference type="SAM" id="MobiDB-lite"/>
    </source>
</evidence>
<dbReference type="Proteomes" id="UP000630805">
    <property type="component" value="Unassembled WGS sequence"/>
</dbReference>
<protein>
    <recommendedName>
        <fullName evidence="4">ParB/Sulfiredoxin domain-containing protein</fullName>
    </recommendedName>
</protein>
<dbReference type="RefSeq" id="WP_176864969.1">
    <property type="nucleotide sequence ID" value="NZ_JABXWT010000005.1"/>
</dbReference>
<reference evidence="2 3" key="1">
    <citation type="submission" date="2020-06" db="EMBL/GenBank/DDBJ databases">
        <authorList>
            <person name="Cao W.R."/>
        </authorList>
    </citation>
    <scope>NUCLEOTIDE SEQUENCE [LARGE SCALE GENOMIC DNA]</scope>
    <source>
        <strain evidence="2 3">B1Z28</strain>
    </source>
</reference>
<feature type="region of interest" description="Disordered" evidence="1">
    <location>
        <begin position="256"/>
        <end position="288"/>
    </location>
</feature>
<feature type="compositionally biased region" description="Basic and acidic residues" evidence="1">
    <location>
        <begin position="256"/>
        <end position="268"/>
    </location>
</feature>
<organism evidence="2 3">
    <name type="scientific">Ruegeria haliotis</name>
    <dbReference type="NCBI Taxonomy" id="2747601"/>
    <lineage>
        <taxon>Bacteria</taxon>
        <taxon>Pseudomonadati</taxon>
        <taxon>Pseudomonadota</taxon>
        <taxon>Alphaproteobacteria</taxon>
        <taxon>Rhodobacterales</taxon>
        <taxon>Roseobacteraceae</taxon>
        <taxon>Ruegeria</taxon>
    </lineage>
</organism>
<name>A0ABX2PQQ7_9RHOB</name>
<dbReference type="EMBL" id="JABXWT010000005">
    <property type="protein sequence ID" value="NVO56469.1"/>
    <property type="molecule type" value="Genomic_DNA"/>
</dbReference>